<dbReference type="OrthoDB" id="9810734at2"/>
<dbReference type="SUPFAM" id="SSF51735">
    <property type="entry name" value="NAD(P)-binding Rossmann-fold domains"/>
    <property type="match status" value="1"/>
</dbReference>
<name>A0A2N5C9G2_9BURK</name>
<evidence type="ECO:0000256" key="2">
    <source>
        <dbReference type="ARBA" id="ARBA00023002"/>
    </source>
</evidence>
<comment type="similarity">
    <text evidence="1">Belongs to the short-chain dehydrogenases/reductases (SDR) family.</text>
</comment>
<dbReference type="SMART" id="SM00822">
    <property type="entry name" value="PKS_KR"/>
    <property type="match status" value="1"/>
</dbReference>
<proteinExistence type="inferred from homology"/>
<dbReference type="InterPro" id="IPR020904">
    <property type="entry name" value="Sc_DH/Rdtase_CS"/>
</dbReference>
<dbReference type="AlphaFoldDB" id="A0A2N5C9G2"/>
<feature type="domain" description="Ketoreductase" evidence="3">
    <location>
        <begin position="16"/>
        <end position="196"/>
    </location>
</feature>
<protein>
    <submittedName>
        <fullName evidence="4">Oxidoreductase</fullName>
    </submittedName>
</protein>
<dbReference type="PROSITE" id="PS00061">
    <property type="entry name" value="ADH_SHORT"/>
    <property type="match status" value="1"/>
</dbReference>
<dbReference type="GO" id="GO:0016491">
    <property type="term" value="F:oxidoreductase activity"/>
    <property type="evidence" value="ECO:0007669"/>
    <property type="project" value="UniProtKB-KW"/>
</dbReference>
<dbReference type="Gene3D" id="3.40.50.720">
    <property type="entry name" value="NAD(P)-binding Rossmann-like Domain"/>
    <property type="match status" value="1"/>
</dbReference>
<dbReference type="PANTHER" id="PTHR43391">
    <property type="entry name" value="RETINOL DEHYDROGENASE-RELATED"/>
    <property type="match status" value="1"/>
</dbReference>
<dbReference type="PANTHER" id="PTHR43391:SF12">
    <property type="entry name" value="OXIDOREDUCTASE EPHD-RELATED"/>
    <property type="match status" value="1"/>
</dbReference>
<dbReference type="CDD" id="cd05233">
    <property type="entry name" value="SDR_c"/>
    <property type="match status" value="1"/>
</dbReference>
<reference evidence="4 5" key="1">
    <citation type="submission" date="2017-12" db="EMBL/GenBank/DDBJ databases">
        <title>Genome sequence of the active heterotrophic nitrifier-denitrifier, Cupriavidus pauculus UM1.</title>
        <authorList>
            <person name="Putonti C."/>
            <person name="Castignetti D."/>
        </authorList>
    </citation>
    <scope>NUCLEOTIDE SEQUENCE [LARGE SCALE GENOMIC DNA]</scope>
    <source>
        <strain evidence="4 5">UM1</strain>
    </source>
</reference>
<comment type="caution">
    <text evidence="4">The sequence shown here is derived from an EMBL/GenBank/DDBJ whole genome shotgun (WGS) entry which is preliminary data.</text>
</comment>
<sequence length="278" mass="30112">MEYAELGLQDIPDLRPLAIVTGASTGIGFHLAHCCADSGMDLIVVADEPEISDAAAKLQDNGVIVESLVADLSTRAGVDELLASVRGRRIDVLCANAGRGLGHAFVDQDFCDIARVLETNIVGTLYLLHSVGRHMRENRAGRILITGSIAGLMPGTYQAVYNGTKAFLDSFAFALRHELADFHVSVTCLMPGATETEFFRRADMLDTRMGEAKKDDPADVALQGFEAMMRGEAEVVTGWQNKLRAAIASITPSQLLAEQHRKMAEPLDKDRNSKDAVR</sequence>
<dbReference type="Pfam" id="PF00106">
    <property type="entry name" value="adh_short"/>
    <property type="match status" value="1"/>
</dbReference>
<evidence type="ECO:0000256" key="1">
    <source>
        <dbReference type="ARBA" id="ARBA00006484"/>
    </source>
</evidence>
<dbReference type="InterPro" id="IPR036291">
    <property type="entry name" value="NAD(P)-bd_dom_sf"/>
</dbReference>
<accession>A0A2N5C9G2</accession>
<evidence type="ECO:0000259" key="3">
    <source>
        <dbReference type="SMART" id="SM00822"/>
    </source>
</evidence>
<evidence type="ECO:0000313" key="5">
    <source>
        <dbReference type="Proteomes" id="UP000234341"/>
    </source>
</evidence>
<dbReference type="EMBL" id="PJRP01000009">
    <property type="protein sequence ID" value="PLP98841.1"/>
    <property type="molecule type" value="Genomic_DNA"/>
</dbReference>
<evidence type="ECO:0000313" key="4">
    <source>
        <dbReference type="EMBL" id="PLP98841.1"/>
    </source>
</evidence>
<organism evidence="4 5">
    <name type="scientific">Cupriavidus pauculus</name>
    <dbReference type="NCBI Taxonomy" id="82633"/>
    <lineage>
        <taxon>Bacteria</taxon>
        <taxon>Pseudomonadati</taxon>
        <taxon>Pseudomonadota</taxon>
        <taxon>Betaproteobacteria</taxon>
        <taxon>Burkholderiales</taxon>
        <taxon>Burkholderiaceae</taxon>
        <taxon>Cupriavidus</taxon>
    </lineage>
</organism>
<dbReference type="PRINTS" id="PR00081">
    <property type="entry name" value="GDHRDH"/>
</dbReference>
<gene>
    <name evidence="4" type="ORF">CYJ10_18780</name>
</gene>
<dbReference type="InterPro" id="IPR057326">
    <property type="entry name" value="KR_dom"/>
</dbReference>
<dbReference type="Proteomes" id="UP000234341">
    <property type="component" value="Unassembled WGS sequence"/>
</dbReference>
<keyword evidence="2" id="KW-0560">Oxidoreductase</keyword>
<dbReference type="InterPro" id="IPR002347">
    <property type="entry name" value="SDR_fam"/>
</dbReference>